<feature type="transmembrane region" description="Helical" evidence="7">
    <location>
        <begin position="279"/>
        <end position="298"/>
    </location>
</feature>
<evidence type="ECO:0000256" key="2">
    <source>
        <dbReference type="ARBA" id="ARBA00007282"/>
    </source>
</evidence>
<dbReference type="GO" id="GO:0008374">
    <property type="term" value="F:O-acyltransferase activity"/>
    <property type="evidence" value="ECO:0007669"/>
    <property type="project" value="InterPro"/>
</dbReference>
<feature type="transmembrane region" description="Helical" evidence="7">
    <location>
        <begin position="310"/>
        <end position="331"/>
    </location>
</feature>
<evidence type="ECO:0000256" key="6">
    <source>
        <dbReference type="ARBA" id="ARBA00023136"/>
    </source>
</evidence>
<sequence>MAINWQTVNIACSMVAQNTIPGVLMIATPKRSPYRFLIIPIMIWNASRFLQPLDLTKYALDTILGNLVIAVLMAADFLLINPLDERDLAREMPTTFFRSGHLYHTLELMAMTRGIKTPREVKNVPRHPAYYNRYGADIPVGPFLLRQFVIMAWQFLVVDIFQFLGDQMEREPGFKDFDYNVPLEKWIEYLFMNLVVWLLVTRSLIDCSYRFASIVFVGFGLDEPVNWRPVFGHMADAYTLRNFWGKFWHQFLRMPLTSISNFLARDILHLPRPSILERYTNTFIVFFLSGLLHCIFDVASEMPWGISRAIPYFSSFALGIMIEDGIQYLWNQFSPPERLSNGEIQVPIWKKIVGLVWVLAWFTFFASPYLEQLTQLPSTEILPISLVKVIGIEISGGLICAGAVLSWFVFAPEM</sequence>
<comment type="similarity">
    <text evidence="2">Belongs to the wax synthase family.</text>
</comment>
<evidence type="ECO:0000256" key="1">
    <source>
        <dbReference type="ARBA" id="ARBA00004141"/>
    </source>
</evidence>
<dbReference type="GO" id="GO:0016020">
    <property type="term" value="C:membrane"/>
    <property type="evidence" value="ECO:0007669"/>
    <property type="project" value="UniProtKB-SubCell"/>
</dbReference>
<dbReference type="InterPro" id="IPR032805">
    <property type="entry name" value="Wax_synthase_dom"/>
</dbReference>
<dbReference type="AlphaFoldDB" id="A0A1V6TKL7"/>
<feature type="transmembrane region" description="Helical" evidence="7">
    <location>
        <begin position="390"/>
        <end position="410"/>
    </location>
</feature>
<dbReference type="PANTHER" id="PTHR31595">
    <property type="entry name" value="LONG-CHAIN-ALCOHOL O-FATTY-ACYLTRANSFERASE 3-RELATED"/>
    <property type="match status" value="1"/>
</dbReference>
<evidence type="ECO:0000259" key="8">
    <source>
        <dbReference type="Pfam" id="PF13813"/>
    </source>
</evidence>
<organism evidence="9 10">
    <name type="scientific">Penicillium steckii</name>
    <dbReference type="NCBI Taxonomy" id="303698"/>
    <lineage>
        <taxon>Eukaryota</taxon>
        <taxon>Fungi</taxon>
        <taxon>Dikarya</taxon>
        <taxon>Ascomycota</taxon>
        <taxon>Pezizomycotina</taxon>
        <taxon>Eurotiomycetes</taxon>
        <taxon>Eurotiomycetidae</taxon>
        <taxon>Eurotiales</taxon>
        <taxon>Aspergillaceae</taxon>
        <taxon>Penicillium</taxon>
    </lineage>
</organism>
<dbReference type="Proteomes" id="UP000191285">
    <property type="component" value="Unassembled WGS sequence"/>
</dbReference>
<proteinExistence type="inferred from homology"/>
<evidence type="ECO:0000256" key="7">
    <source>
        <dbReference type="SAM" id="Phobius"/>
    </source>
</evidence>
<gene>
    <name evidence="9" type="ORF">PENSTE_c005G05581</name>
</gene>
<evidence type="ECO:0000256" key="4">
    <source>
        <dbReference type="ARBA" id="ARBA00022692"/>
    </source>
</evidence>
<dbReference type="OrthoDB" id="1077582at2759"/>
<dbReference type="GO" id="GO:0006629">
    <property type="term" value="P:lipid metabolic process"/>
    <property type="evidence" value="ECO:0007669"/>
    <property type="project" value="InterPro"/>
</dbReference>
<evidence type="ECO:0000313" key="10">
    <source>
        <dbReference type="Proteomes" id="UP000191285"/>
    </source>
</evidence>
<evidence type="ECO:0000313" key="9">
    <source>
        <dbReference type="EMBL" id="OQE26821.1"/>
    </source>
</evidence>
<feature type="transmembrane region" description="Helical" evidence="7">
    <location>
        <begin position="352"/>
        <end position="370"/>
    </location>
</feature>
<dbReference type="EMBL" id="MLKD01000005">
    <property type="protein sequence ID" value="OQE26821.1"/>
    <property type="molecule type" value="Genomic_DNA"/>
</dbReference>
<keyword evidence="3" id="KW-0808">Transferase</keyword>
<protein>
    <recommendedName>
        <fullName evidence="8">Wax synthase domain-containing protein</fullName>
    </recommendedName>
</protein>
<dbReference type="PANTHER" id="PTHR31595:SF27">
    <property type="entry name" value="WAX SYNTHASE DOMAIN-CONTAINING PROTEIN-RELATED"/>
    <property type="match status" value="1"/>
</dbReference>
<accession>A0A1V6TKL7</accession>
<feature type="domain" description="Wax synthase" evidence="8">
    <location>
        <begin position="227"/>
        <end position="303"/>
    </location>
</feature>
<name>A0A1V6TKL7_9EURO</name>
<dbReference type="InterPro" id="IPR044851">
    <property type="entry name" value="Wax_synthase"/>
</dbReference>
<keyword evidence="4 7" id="KW-0812">Transmembrane</keyword>
<evidence type="ECO:0000256" key="3">
    <source>
        <dbReference type="ARBA" id="ARBA00022679"/>
    </source>
</evidence>
<comment type="caution">
    <text evidence="9">The sequence shown here is derived from an EMBL/GenBank/DDBJ whole genome shotgun (WGS) entry which is preliminary data.</text>
</comment>
<feature type="transmembrane region" description="Helical" evidence="7">
    <location>
        <begin position="63"/>
        <end position="83"/>
    </location>
</feature>
<reference evidence="10" key="1">
    <citation type="journal article" date="2017" name="Nat. Microbiol.">
        <title>Global analysis of biosynthetic gene clusters reveals vast potential of secondary metabolite production in Penicillium species.</title>
        <authorList>
            <person name="Nielsen J.C."/>
            <person name="Grijseels S."/>
            <person name="Prigent S."/>
            <person name="Ji B."/>
            <person name="Dainat J."/>
            <person name="Nielsen K.F."/>
            <person name="Frisvad J.C."/>
            <person name="Workman M."/>
            <person name="Nielsen J."/>
        </authorList>
    </citation>
    <scope>NUCLEOTIDE SEQUENCE [LARGE SCALE GENOMIC DNA]</scope>
    <source>
        <strain evidence="10">IBT 24891</strain>
    </source>
</reference>
<dbReference type="STRING" id="303698.A0A1V6TKL7"/>
<keyword evidence="6 7" id="KW-0472">Membrane</keyword>
<evidence type="ECO:0000256" key="5">
    <source>
        <dbReference type="ARBA" id="ARBA00022989"/>
    </source>
</evidence>
<keyword evidence="10" id="KW-1185">Reference proteome</keyword>
<dbReference type="Pfam" id="PF13813">
    <property type="entry name" value="MBOAT_2"/>
    <property type="match status" value="1"/>
</dbReference>
<keyword evidence="5 7" id="KW-1133">Transmembrane helix</keyword>
<comment type="subcellular location">
    <subcellularLocation>
        <location evidence="1">Membrane</location>
        <topology evidence="1">Multi-pass membrane protein</topology>
    </subcellularLocation>
</comment>